<evidence type="ECO:0000313" key="5">
    <source>
        <dbReference type="Proteomes" id="UP000539372"/>
    </source>
</evidence>
<dbReference type="Proteomes" id="UP000539372">
    <property type="component" value="Unassembled WGS sequence"/>
</dbReference>
<dbReference type="InterPro" id="IPR050832">
    <property type="entry name" value="Bact_Acetyltransf"/>
</dbReference>
<protein>
    <submittedName>
        <fullName evidence="4">GNAT family N-acetyltransferase</fullName>
    </submittedName>
</protein>
<feature type="domain" description="N-acetyltransferase" evidence="3">
    <location>
        <begin position="3"/>
        <end position="161"/>
    </location>
</feature>
<dbReference type="EMBL" id="JABBNT010000004">
    <property type="protein sequence ID" value="NMM45893.1"/>
    <property type="molecule type" value="Genomic_DNA"/>
</dbReference>
<dbReference type="RefSeq" id="WP_169626268.1">
    <property type="nucleotide sequence ID" value="NZ_JABBNT010000004.1"/>
</dbReference>
<evidence type="ECO:0000259" key="3">
    <source>
        <dbReference type="PROSITE" id="PS51186"/>
    </source>
</evidence>
<accession>A0A7Y0HGQ0</accession>
<dbReference type="InterPro" id="IPR016181">
    <property type="entry name" value="Acyl_CoA_acyltransferase"/>
</dbReference>
<dbReference type="AlphaFoldDB" id="A0A7Y0HGQ0"/>
<gene>
    <name evidence="4" type="ORF">HH303_15455</name>
</gene>
<dbReference type="GO" id="GO:0016747">
    <property type="term" value="F:acyltransferase activity, transferring groups other than amino-acyl groups"/>
    <property type="evidence" value="ECO:0007669"/>
    <property type="project" value="InterPro"/>
</dbReference>
<keyword evidence="2" id="KW-0012">Acyltransferase</keyword>
<dbReference type="Pfam" id="PF00583">
    <property type="entry name" value="Acetyltransf_1"/>
    <property type="match status" value="1"/>
</dbReference>
<dbReference type="PANTHER" id="PTHR43877:SF2">
    <property type="entry name" value="AMINOALKYLPHOSPHONATE N-ACETYLTRANSFERASE-RELATED"/>
    <property type="match status" value="1"/>
</dbReference>
<keyword evidence="1 4" id="KW-0808">Transferase</keyword>
<dbReference type="PANTHER" id="PTHR43877">
    <property type="entry name" value="AMINOALKYLPHOSPHONATE N-ACETYLTRANSFERASE-RELATED-RELATED"/>
    <property type="match status" value="1"/>
</dbReference>
<keyword evidence="5" id="KW-1185">Reference proteome</keyword>
<comment type="caution">
    <text evidence="4">The sequence shown here is derived from an EMBL/GenBank/DDBJ whole genome shotgun (WGS) entry which is preliminary data.</text>
</comment>
<reference evidence="4 5" key="1">
    <citation type="submission" date="2020-04" db="EMBL/GenBank/DDBJ databases">
        <title>Rhodospirillaceae bacterium KN72 isolated from deep sea.</title>
        <authorList>
            <person name="Zhang D.-C."/>
        </authorList>
    </citation>
    <scope>NUCLEOTIDE SEQUENCE [LARGE SCALE GENOMIC DNA]</scope>
    <source>
        <strain evidence="4 5">KN72</strain>
    </source>
</reference>
<evidence type="ECO:0000256" key="1">
    <source>
        <dbReference type="ARBA" id="ARBA00022679"/>
    </source>
</evidence>
<evidence type="ECO:0000313" key="4">
    <source>
        <dbReference type="EMBL" id="NMM45893.1"/>
    </source>
</evidence>
<organism evidence="4 5">
    <name type="scientific">Pacificispira spongiicola</name>
    <dbReference type="NCBI Taxonomy" id="2729598"/>
    <lineage>
        <taxon>Bacteria</taxon>
        <taxon>Pseudomonadati</taxon>
        <taxon>Pseudomonadota</taxon>
        <taxon>Alphaproteobacteria</taxon>
        <taxon>Rhodospirillales</taxon>
        <taxon>Rhodospirillaceae</taxon>
        <taxon>Pacificispira</taxon>
    </lineage>
</organism>
<evidence type="ECO:0000256" key="2">
    <source>
        <dbReference type="ARBA" id="ARBA00023315"/>
    </source>
</evidence>
<dbReference type="SUPFAM" id="SSF55729">
    <property type="entry name" value="Acyl-CoA N-acyltransferases (Nat)"/>
    <property type="match status" value="1"/>
</dbReference>
<dbReference type="CDD" id="cd04301">
    <property type="entry name" value="NAT_SF"/>
    <property type="match status" value="1"/>
</dbReference>
<sequence>MTIRLRPAEDRDRIDLHRMMAALQDVERAVHPVSRPPGAGMAAEHVAHLRKTATDNQGLYLVAEDGDALVGFLVCYVEVEEEAYLSPAHQRAGRIADLWVDASYRGGDLVDRFFAAAEDHFRALGLSVMIVSHLVGNDRAGRAYQKRGFIPLETLLERPIR</sequence>
<dbReference type="InterPro" id="IPR000182">
    <property type="entry name" value="GNAT_dom"/>
</dbReference>
<dbReference type="PROSITE" id="PS51186">
    <property type="entry name" value="GNAT"/>
    <property type="match status" value="1"/>
</dbReference>
<proteinExistence type="predicted"/>
<name>A0A7Y0HGQ0_9PROT</name>
<dbReference type="Gene3D" id="3.40.630.30">
    <property type="match status" value="1"/>
</dbReference>